<dbReference type="Gene3D" id="3.40.190.10">
    <property type="entry name" value="Periplasmic binding protein-like II"/>
    <property type="match status" value="2"/>
</dbReference>
<dbReference type="InterPro" id="IPR011852">
    <property type="entry name" value="TRAP_TAXI"/>
</dbReference>
<dbReference type="PANTHER" id="PTHR42941:SF1">
    <property type="entry name" value="SLL1037 PROTEIN"/>
    <property type="match status" value="1"/>
</dbReference>
<dbReference type="EMBL" id="AWXZ01000038">
    <property type="protein sequence ID" value="ESR23719.1"/>
    <property type="molecule type" value="Genomic_DNA"/>
</dbReference>
<dbReference type="NCBIfam" id="TIGR02122">
    <property type="entry name" value="TRAP_TAXI"/>
    <property type="match status" value="1"/>
</dbReference>
<dbReference type="PANTHER" id="PTHR42941">
    <property type="entry name" value="SLL1037 PROTEIN"/>
    <property type="match status" value="1"/>
</dbReference>
<keyword evidence="1" id="KW-0732">Signal</keyword>
<accession>V4RE97</accession>
<dbReference type="STRING" id="631454.N177_2949"/>
<dbReference type="Pfam" id="PF16868">
    <property type="entry name" value="NMT1_3"/>
    <property type="match status" value="1"/>
</dbReference>
<protein>
    <submittedName>
        <fullName evidence="2">TRAP transporter solute receptor, TAXI family</fullName>
    </submittedName>
</protein>
<feature type="signal peptide" evidence="1">
    <location>
        <begin position="1"/>
        <end position="23"/>
    </location>
</feature>
<organism evidence="2 3">
    <name type="scientific">Lutibaculum baratangense AMV1</name>
    <dbReference type="NCBI Taxonomy" id="631454"/>
    <lineage>
        <taxon>Bacteria</taxon>
        <taxon>Pseudomonadati</taxon>
        <taxon>Pseudomonadota</taxon>
        <taxon>Alphaproteobacteria</taxon>
        <taxon>Hyphomicrobiales</taxon>
        <taxon>Tepidamorphaceae</taxon>
        <taxon>Lutibaculum</taxon>
    </lineage>
</organism>
<reference evidence="2 3" key="1">
    <citation type="journal article" date="2014" name="Genome Announc.">
        <title>Draft Genome Sequence of Lutibaculum baratangense Strain AMV1T, Isolated from a Mud Volcano in Andamans, India.</title>
        <authorList>
            <person name="Singh A."/>
            <person name="Sreenivas A."/>
            <person name="Sathyanarayana Reddy G."/>
            <person name="Pinnaka A.K."/>
            <person name="Shivaji S."/>
        </authorList>
    </citation>
    <scope>NUCLEOTIDE SEQUENCE [LARGE SCALE GENOMIC DNA]</scope>
    <source>
        <strain evidence="2 3">AMV1</strain>
    </source>
</reference>
<dbReference type="SUPFAM" id="SSF53850">
    <property type="entry name" value="Periplasmic binding protein-like II"/>
    <property type="match status" value="1"/>
</dbReference>
<keyword evidence="3" id="KW-1185">Reference proteome</keyword>
<evidence type="ECO:0000313" key="2">
    <source>
        <dbReference type="EMBL" id="ESR23719.1"/>
    </source>
</evidence>
<proteinExistence type="predicted"/>
<dbReference type="RefSeq" id="WP_023433072.1">
    <property type="nucleotide sequence ID" value="NZ_AWXZ01000038.1"/>
</dbReference>
<evidence type="ECO:0000256" key="1">
    <source>
        <dbReference type="SAM" id="SignalP"/>
    </source>
</evidence>
<evidence type="ECO:0000313" key="3">
    <source>
        <dbReference type="Proteomes" id="UP000017819"/>
    </source>
</evidence>
<gene>
    <name evidence="2" type="ORF">N177_2949</name>
</gene>
<sequence>MFRWKQALAVVLGGAIAAGAAHAETRVTYKSAKAGTSYYQMGVELSEAIKQGTGGEVILTVEESQGSVQNVMEAAVRPGNYIFTTPPALAAQAREGSGPFEKRPSERFADIRGLFPIPSLTMHIVLAGEAGAVPLEAIEGKTVLLGKGSFGATEGEKYLELFGLKDKLRVADAELGNAADALKNGQIDAFVTAGSFPAPNVIEASASGGVSLVTMTDEQVEQTGRTRVVIPAGTYAGIGEDVVTTALPVVAYTTTRMDDETAYLVTKTFWEKKAEMADSAPWWKAVTPELLETMEGTLHEGALRYYEEAGIAVPDELK</sequence>
<dbReference type="PATRIC" id="fig|631454.5.peg.2913"/>
<keyword evidence="2" id="KW-0675">Receptor</keyword>
<dbReference type="AlphaFoldDB" id="V4RE97"/>
<dbReference type="eggNOG" id="COG2358">
    <property type="taxonomic scope" value="Bacteria"/>
</dbReference>
<comment type="caution">
    <text evidence="2">The sequence shown here is derived from an EMBL/GenBank/DDBJ whole genome shotgun (WGS) entry which is preliminary data.</text>
</comment>
<dbReference type="OrthoDB" id="9776669at2"/>
<dbReference type="Proteomes" id="UP000017819">
    <property type="component" value="Unassembled WGS sequence"/>
</dbReference>
<name>V4RE97_9HYPH</name>
<feature type="chain" id="PRO_5004725563" evidence="1">
    <location>
        <begin position="24"/>
        <end position="318"/>
    </location>
</feature>